<dbReference type="Pfam" id="PF00005">
    <property type="entry name" value="ABC_tran"/>
    <property type="match status" value="1"/>
</dbReference>
<dbReference type="InterPro" id="IPR027417">
    <property type="entry name" value="P-loop_NTPase"/>
</dbReference>
<dbReference type="AlphaFoldDB" id="A0A1B1NA42"/>
<feature type="region of interest" description="Disordered" evidence="5">
    <location>
        <begin position="1"/>
        <end position="22"/>
    </location>
</feature>
<evidence type="ECO:0000313" key="7">
    <source>
        <dbReference type="EMBL" id="ANS78245.1"/>
    </source>
</evidence>
<keyword evidence="8" id="KW-1185">Reference proteome</keyword>
<keyword evidence="4 7" id="KW-0067">ATP-binding</keyword>
<dbReference type="SUPFAM" id="SSF52540">
    <property type="entry name" value="P-loop containing nucleoside triphosphate hydrolases"/>
    <property type="match status" value="1"/>
</dbReference>
<evidence type="ECO:0000256" key="5">
    <source>
        <dbReference type="SAM" id="MobiDB-lite"/>
    </source>
</evidence>
<dbReference type="Proteomes" id="UP000092482">
    <property type="component" value="Chromosome"/>
</dbReference>
<accession>A0A1B1NA42</accession>
<evidence type="ECO:0000256" key="1">
    <source>
        <dbReference type="ARBA" id="ARBA00005417"/>
    </source>
</evidence>
<dbReference type="InterPro" id="IPR003439">
    <property type="entry name" value="ABC_transporter-like_ATP-bd"/>
</dbReference>
<dbReference type="GO" id="GO:0016887">
    <property type="term" value="F:ATP hydrolysis activity"/>
    <property type="evidence" value="ECO:0007669"/>
    <property type="project" value="InterPro"/>
</dbReference>
<evidence type="ECO:0000259" key="6">
    <source>
        <dbReference type="PROSITE" id="PS50893"/>
    </source>
</evidence>
<dbReference type="Gene3D" id="3.40.50.300">
    <property type="entry name" value="P-loop containing nucleotide triphosphate hydrolases"/>
    <property type="match status" value="1"/>
</dbReference>
<dbReference type="RefSeq" id="WP_066636737.1">
    <property type="nucleotide sequence ID" value="NZ_CP014989.1"/>
</dbReference>
<dbReference type="PATRIC" id="fig|1758689.4.peg.880"/>
<reference evidence="7 8" key="1">
    <citation type="submission" date="2016-03" db="EMBL/GenBank/DDBJ databases">
        <title>Shallow-sea hydrothermal system.</title>
        <authorList>
            <person name="Tang K."/>
        </authorList>
    </citation>
    <scope>NUCLEOTIDE SEQUENCE [LARGE SCALE GENOMIC DNA]</scope>
    <source>
        <strain evidence="7 8">JLT9</strain>
    </source>
</reference>
<comment type="similarity">
    <text evidence="1">Belongs to the ABC transporter superfamily.</text>
</comment>
<organism evidence="7 8">
    <name type="scientific">Serinicoccus hydrothermalis</name>
    <dbReference type="NCBI Taxonomy" id="1758689"/>
    <lineage>
        <taxon>Bacteria</taxon>
        <taxon>Bacillati</taxon>
        <taxon>Actinomycetota</taxon>
        <taxon>Actinomycetes</taxon>
        <taxon>Micrococcales</taxon>
        <taxon>Ornithinimicrobiaceae</taxon>
        <taxon>Serinicoccus</taxon>
    </lineage>
</organism>
<dbReference type="InterPro" id="IPR017871">
    <property type="entry name" value="ABC_transporter-like_CS"/>
</dbReference>
<evidence type="ECO:0000256" key="2">
    <source>
        <dbReference type="ARBA" id="ARBA00022448"/>
    </source>
</evidence>
<dbReference type="KEGG" id="serj:SGUI_0849"/>
<dbReference type="OrthoDB" id="9804819at2"/>
<proteinExistence type="inferred from homology"/>
<dbReference type="PROSITE" id="PS50893">
    <property type="entry name" value="ABC_TRANSPORTER_2"/>
    <property type="match status" value="1"/>
</dbReference>
<dbReference type="SMART" id="SM00382">
    <property type="entry name" value="AAA"/>
    <property type="match status" value="1"/>
</dbReference>
<dbReference type="EMBL" id="CP014989">
    <property type="protein sequence ID" value="ANS78245.1"/>
    <property type="molecule type" value="Genomic_DNA"/>
</dbReference>
<name>A0A1B1NA42_9MICO</name>
<dbReference type="InterPro" id="IPR003593">
    <property type="entry name" value="AAA+_ATPase"/>
</dbReference>
<gene>
    <name evidence="7" type="ORF">SGUI_0849</name>
</gene>
<protein>
    <submittedName>
        <fullName evidence="7">ABC transporter, ATP-binding protein</fullName>
    </submittedName>
</protein>
<sequence>MSVSHAGPVTEGPAVTTRGLRKTYRTVRGRRVAVHGLDMDVPAGGVHGFLGPNGSGKTTTIRMLLGLVRPDRGDVQIFGTPVPKRLPEVIDRVGAIVESPKFFPTFTGARNLALLAQAIGTPQERVGEVLDEVGLGTRGKDTFRSYSLGMKQRLAIAATLLKSPDLLIFDEPTNGLDPAGIHEIRQTMRRLADQGRTVLVSSHILSEVEQIADTVTIIGRGRVLAQGSVAGLIGGGGESVEVGVSHPGAAARVLRDAGFTVDWRALPQGEDAAEALARADRAEESGLLTVTGAQPAEITRLLAGQGLWVERLVPSRRGLEQIFLELTGDDALPSTLGEQEGAA</sequence>
<evidence type="ECO:0000313" key="8">
    <source>
        <dbReference type="Proteomes" id="UP000092482"/>
    </source>
</evidence>
<dbReference type="PROSITE" id="PS00211">
    <property type="entry name" value="ABC_TRANSPORTER_1"/>
    <property type="match status" value="1"/>
</dbReference>
<evidence type="ECO:0000256" key="3">
    <source>
        <dbReference type="ARBA" id="ARBA00022741"/>
    </source>
</evidence>
<feature type="domain" description="ABC transporter" evidence="6">
    <location>
        <begin position="15"/>
        <end position="245"/>
    </location>
</feature>
<dbReference type="STRING" id="1758689.SGUI_0849"/>
<dbReference type="GO" id="GO:0005524">
    <property type="term" value="F:ATP binding"/>
    <property type="evidence" value="ECO:0007669"/>
    <property type="project" value="UniProtKB-KW"/>
</dbReference>
<evidence type="ECO:0000256" key="4">
    <source>
        <dbReference type="ARBA" id="ARBA00022840"/>
    </source>
</evidence>
<keyword evidence="2" id="KW-0813">Transport</keyword>
<dbReference type="PANTHER" id="PTHR43335">
    <property type="entry name" value="ABC TRANSPORTER, ATP-BINDING PROTEIN"/>
    <property type="match status" value="1"/>
</dbReference>
<keyword evidence="3" id="KW-0547">Nucleotide-binding</keyword>
<dbReference type="PANTHER" id="PTHR43335:SF4">
    <property type="entry name" value="ABC TRANSPORTER, ATP-BINDING PROTEIN"/>
    <property type="match status" value="1"/>
</dbReference>